<dbReference type="InterPro" id="IPR057273">
    <property type="entry name" value="Ddi1/2_HDD"/>
</dbReference>
<feature type="region of interest" description="Disordered" evidence="5">
    <location>
        <begin position="85"/>
        <end position="138"/>
    </location>
</feature>
<comment type="similarity">
    <text evidence="1">Belongs to the DDI1 family.</text>
</comment>
<dbReference type="CDD" id="cd01796">
    <property type="entry name" value="Ubl_Ddi1_like"/>
    <property type="match status" value="1"/>
</dbReference>
<keyword evidence="3" id="KW-0064">Aspartyl protease</keyword>
<organism evidence="7 8">
    <name type="scientific">Pontoporia blainvillei</name>
    <name type="common">Franciscana</name>
    <name type="synonym">Delphinus blainvillei</name>
    <dbReference type="NCBI Taxonomy" id="48723"/>
    <lineage>
        <taxon>Eukaryota</taxon>
        <taxon>Metazoa</taxon>
        <taxon>Chordata</taxon>
        <taxon>Craniata</taxon>
        <taxon>Vertebrata</taxon>
        <taxon>Euteleostomi</taxon>
        <taxon>Mammalia</taxon>
        <taxon>Eutheria</taxon>
        <taxon>Laurasiatheria</taxon>
        <taxon>Artiodactyla</taxon>
        <taxon>Whippomorpha</taxon>
        <taxon>Cetacea</taxon>
        <taxon>Odontoceti</taxon>
        <taxon>Pontoporiidae</taxon>
        <taxon>Pontoporia</taxon>
    </lineage>
</organism>
<dbReference type="PROSITE" id="PS50053">
    <property type="entry name" value="UBIQUITIN_2"/>
    <property type="match status" value="1"/>
</dbReference>
<keyword evidence="4" id="KW-0378">Hydrolase</keyword>
<dbReference type="Gene3D" id="3.10.20.90">
    <property type="entry name" value="Phosphatidylinositol 3-kinase Catalytic Subunit, Chain A, domain 1"/>
    <property type="match status" value="1"/>
</dbReference>
<evidence type="ECO:0000256" key="4">
    <source>
        <dbReference type="ARBA" id="ARBA00022801"/>
    </source>
</evidence>
<dbReference type="InterPro" id="IPR033882">
    <property type="entry name" value="DDI1_N"/>
</dbReference>
<sequence>MQGTRVRAPVREDPTCRGAAAPVSPDFELHSFRVLCELESGIPAEEIQIVYMERLLADGHCSLGSYGLKDGDMVVLLQKENVRPRPLGQTSSLPQSDFTATAVPATSSSRQHHQHQRAQSAQQSRGLDSGKKMTSAQGLDSPALIRSMLLSNPHDLSLLEECNPALAKALLSRNLETFSQVLMKQQRERSLREQERLSFYSAGPFDLEAQAKIEEEIQQQNIEENMNIAMEEVPESFG</sequence>
<evidence type="ECO:0000256" key="1">
    <source>
        <dbReference type="ARBA" id="ARBA00009136"/>
    </source>
</evidence>
<keyword evidence="8" id="KW-1185">Reference proteome</keyword>
<dbReference type="InterPro" id="IPR029071">
    <property type="entry name" value="Ubiquitin-like_domsf"/>
</dbReference>
<dbReference type="PANTHER" id="PTHR15397:SF3">
    <property type="entry name" value="DNA DAMAGE INDUCIBLE 1 HOMOLOG 2"/>
    <property type="match status" value="1"/>
</dbReference>
<accession>A0ABX0SB20</accession>
<dbReference type="SUPFAM" id="SSF54236">
    <property type="entry name" value="Ubiquitin-like"/>
    <property type="match status" value="1"/>
</dbReference>
<dbReference type="EMBL" id="PGGH01196771">
    <property type="protein sequence ID" value="NIG60566.1"/>
    <property type="molecule type" value="Genomic_DNA"/>
</dbReference>
<comment type="caution">
    <text evidence="7">The sequence shown here is derived from an EMBL/GenBank/DDBJ whole genome shotgun (WGS) entry which is preliminary data.</text>
</comment>
<protein>
    <submittedName>
        <fullName evidence="7">Protein DDI1-like</fullName>
    </submittedName>
</protein>
<gene>
    <name evidence="7" type="ORF">BU61_4363</name>
</gene>
<feature type="domain" description="Ubiquitin-like" evidence="6">
    <location>
        <begin position="41"/>
        <end position="80"/>
    </location>
</feature>
<name>A0ABX0SB20_PONBL</name>
<reference evidence="7" key="1">
    <citation type="submission" date="2018-05" db="EMBL/GenBank/DDBJ databases">
        <authorList>
            <person name="Pedro S.L.S."/>
            <person name="Freitas R.C."/>
            <person name="Barreto A.S."/>
            <person name="Lima A.O.S."/>
        </authorList>
    </citation>
    <scope>NUCLEOTIDE SEQUENCE</scope>
    <source>
        <strain evidence="7">BP203</strain>
        <tissue evidence="7">Muscle</tissue>
    </source>
</reference>
<keyword evidence="2" id="KW-0645">Protease</keyword>
<dbReference type="InterPro" id="IPR000626">
    <property type="entry name" value="Ubiquitin-like_dom"/>
</dbReference>
<evidence type="ECO:0000259" key="6">
    <source>
        <dbReference type="PROSITE" id="PS50053"/>
    </source>
</evidence>
<evidence type="ECO:0000313" key="8">
    <source>
        <dbReference type="Proteomes" id="UP001165941"/>
    </source>
</evidence>
<evidence type="ECO:0000256" key="3">
    <source>
        <dbReference type="ARBA" id="ARBA00022750"/>
    </source>
</evidence>
<evidence type="ECO:0000256" key="2">
    <source>
        <dbReference type="ARBA" id="ARBA00022670"/>
    </source>
</evidence>
<proteinExistence type="inferred from homology"/>
<dbReference type="PANTHER" id="PTHR15397">
    <property type="entry name" value="SODIUM-GLUCOSE COTRANSPORTER REGULATORY PROTEIN -RELATED"/>
    <property type="match status" value="1"/>
</dbReference>
<dbReference type="Proteomes" id="UP001165941">
    <property type="component" value="Unassembled WGS sequence"/>
</dbReference>
<dbReference type="Pfam" id="PF24669">
    <property type="entry name" value="Ddi2_HDD"/>
    <property type="match status" value="1"/>
</dbReference>
<evidence type="ECO:0000313" key="7">
    <source>
        <dbReference type="EMBL" id="NIG60566.1"/>
    </source>
</evidence>
<feature type="compositionally biased region" description="Polar residues" evidence="5">
    <location>
        <begin position="88"/>
        <end position="99"/>
    </location>
</feature>
<evidence type="ECO:0000256" key="5">
    <source>
        <dbReference type="SAM" id="MobiDB-lite"/>
    </source>
</evidence>